<evidence type="ECO:0000313" key="11">
    <source>
        <dbReference type="Proteomes" id="UP000199659"/>
    </source>
</evidence>
<evidence type="ECO:0000256" key="3">
    <source>
        <dbReference type="ARBA" id="ARBA00022475"/>
    </source>
</evidence>
<dbReference type="OrthoDB" id="9815217at2"/>
<dbReference type="EMBL" id="FOYZ01000011">
    <property type="protein sequence ID" value="SFR95871.1"/>
    <property type="molecule type" value="Genomic_DNA"/>
</dbReference>
<keyword evidence="4" id="KW-0812">Transmembrane</keyword>
<dbReference type="Gene3D" id="3.30.1330.60">
    <property type="entry name" value="OmpA-like domain"/>
    <property type="match status" value="1"/>
</dbReference>
<evidence type="ECO:0000259" key="9">
    <source>
        <dbReference type="PROSITE" id="PS51123"/>
    </source>
</evidence>
<feature type="domain" description="OmpA-like" evidence="9">
    <location>
        <begin position="148"/>
        <end position="270"/>
    </location>
</feature>
<dbReference type="Pfam" id="PF00691">
    <property type="entry name" value="OmpA"/>
    <property type="match status" value="1"/>
</dbReference>
<dbReference type="Proteomes" id="UP000199659">
    <property type="component" value="Unassembled WGS sequence"/>
</dbReference>
<evidence type="ECO:0000256" key="1">
    <source>
        <dbReference type="ARBA" id="ARBA00004162"/>
    </source>
</evidence>
<keyword evidence="11" id="KW-1185">Reference proteome</keyword>
<dbReference type="Pfam" id="PF13677">
    <property type="entry name" value="MotB_plug"/>
    <property type="match status" value="1"/>
</dbReference>
<dbReference type="RefSeq" id="WP_092561943.1">
    <property type="nucleotide sequence ID" value="NZ_FOYZ01000011.1"/>
</dbReference>
<organism evidence="10 11">
    <name type="scientific">Anaeromicropila populeti</name>
    <dbReference type="NCBI Taxonomy" id="37658"/>
    <lineage>
        <taxon>Bacteria</taxon>
        <taxon>Bacillati</taxon>
        <taxon>Bacillota</taxon>
        <taxon>Clostridia</taxon>
        <taxon>Lachnospirales</taxon>
        <taxon>Lachnospiraceae</taxon>
        <taxon>Anaeromicropila</taxon>
    </lineage>
</organism>
<dbReference type="PROSITE" id="PS51123">
    <property type="entry name" value="OMPA_2"/>
    <property type="match status" value="1"/>
</dbReference>
<dbReference type="GO" id="GO:0005886">
    <property type="term" value="C:plasma membrane"/>
    <property type="evidence" value="ECO:0007669"/>
    <property type="project" value="UniProtKB-SubCell"/>
</dbReference>
<dbReference type="InterPro" id="IPR036737">
    <property type="entry name" value="OmpA-like_sf"/>
</dbReference>
<dbReference type="InterPro" id="IPR050330">
    <property type="entry name" value="Bact_OuterMem_StrucFunc"/>
</dbReference>
<dbReference type="AlphaFoldDB" id="A0A1I6KXD5"/>
<comment type="subcellular location">
    <subcellularLocation>
        <location evidence="1">Cell membrane</location>
        <topology evidence="1">Single-pass membrane protein</topology>
    </subcellularLocation>
</comment>
<comment type="similarity">
    <text evidence="2">Belongs to the MotB family.</text>
</comment>
<evidence type="ECO:0000256" key="6">
    <source>
        <dbReference type="ARBA" id="ARBA00023136"/>
    </source>
</evidence>
<gene>
    <name evidence="10" type="ORF">SAMN05661086_02834</name>
</gene>
<dbReference type="CDD" id="cd07185">
    <property type="entry name" value="OmpA_C-like"/>
    <property type="match status" value="1"/>
</dbReference>
<proteinExistence type="inferred from homology"/>
<name>A0A1I6KXD5_9FIRM</name>
<evidence type="ECO:0000256" key="7">
    <source>
        <dbReference type="PROSITE-ProRule" id="PRU00473"/>
    </source>
</evidence>
<evidence type="ECO:0000313" key="10">
    <source>
        <dbReference type="EMBL" id="SFR95871.1"/>
    </source>
</evidence>
<keyword evidence="3" id="KW-1003">Cell membrane</keyword>
<reference evidence="10 11" key="1">
    <citation type="submission" date="2016-10" db="EMBL/GenBank/DDBJ databases">
        <authorList>
            <person name="de Groot N.N."/>
        </authorList>
    </citation>
    <scope>NUCLEOTIDE SEQUENCE [LARGE SCALE GENOMIC DNA]</scope>
    <source>
        <strain evidence="10 11">743A</strain>
    </source>
</reference>
<sequence length="274" mass="31034">MARAKKQKDAPQGSPAWMATFSDLMNLLLCFFVLLFSMSSVDVAKYEEVAASLSRSFSIFNGGGSAIGEGQLINSGIRQLNDLGELYNEVGKASEEEEVKDSDSLEEYKKDLEEQRKKELEKIYEEAIDEAENQKIDQYLEFSIDGEYTYVCINMNGSFLFESGSDELNPKAKLILDKLSEILKSYNDHLIKIEGHTDNVPISNSRYRSNLELSSFRAMGVFQYLVEDKKLDPKMLEASGRGEYDPIADNKTEEGKAKNRRVVFKIYSNSQKNN</sequence>
<dbReference type="PANTHER" id="PTHR30329:SF21">
    <property type="entry name" value="LIPOPROTEIN YIAD-RELATED"/>
    <property type="match status" value="1"/>
</dbReference>
<dbReference type="SUPFAM" id="SSF103088">
    <property type="entry name" value="OmpA-like"/>
    <property type="match status" value="1"/>
</dbReference>
<dbReference type="PANTHER" id="PTHR30329">
    <property type="entry name" value="STATOR ELEMENT OF FLAGELLAR MOTOR COMPLEX"/>
    <property type="match status" value="1"/>
</dbReference>
<keyword evidence="8" id="KW-0175">Coiled coil</keyword>
<dbReference type="InterPro" id="IPR025713">
    <property type="entry name" value="MotB-like_N_dom"/>
</dbReference>
<keyword evidence="5" id="KW-1133">Transmembrane helix</keyword>
<dbReference type="STRING" id="37658.SAMN05661086_02834"/>
<evidence type="ECO:0000256" key="5">
    <source>
        <dbReference type="ARBA" id="ARBA00022989"/>
    </source>
</evidence>
<accession>A0A1I6KXD5</accession>
<evidence type="ECO:0000256" key="2">
    <source>
        <dbReference type="ARBA" id="ARBA00008914"/>
    </source>
</evidence>
<keyword evidence="6 7" id="KW-0472">Membrane</keyword>
<evidence type="ECO:0000256" key="4">
    <source>
        <dbReference type="ARBA" id="ARBA00022692"/>
    </source>
</evidence>
<feature type="coiled-coil region" evidence="8">
    <location>
        <begin position="95"/>
        <end position="137"/>
    </location>
</feature>
<dbReference type="InterPro" id="IPR006665">
    <property type="entry name" value="OmpA-like"/>
</dbReference>
<evidence type="ECO:0000256" key="8">
    <source>
        <dbReference type="SAM" id="Coils"/>
    </source>
</evidence>
<protein>
    <submittedName>
        <fullName evidence="10">Chemotaxis protein MotB</fullName>
    </submittedName>
</protein>